<evidence type="ECO:0000256" key="2">
    <source>
        <dbReference type="SAM" id="Phobius"/>
    </source>
</evidence>
<feature type="region of interest" description="Disordered" evidence="1">
    <location>
        <begin position="27"/>
        <end position="62"/>
    </location>
</feature>
<sequence length="306" mass="32136">MCYNLRFAVTSVSTPVTPLTSGRTVYTPSISDSSSSSPLTQVKPTAETLTSVNPGPDQDITGSSVITPGIKDSSNTTAPQKTASAGIWTFVAVVAGCGVTVGVILLVSGIPCTNRRTAGSQEVKGRQEHHNENMETCHMYAAISEEPAASDLKSIIDPSSITIYNTVEKESSTTQSIAPSNDSTGLTVISPYPFLPVTPAKQTSGWTVVMSKNTGSSSSSSPTPVKAASAEIWKFVAVLAGCGVAVGVILLVSALLCNDKRTAGPDEVKRQDTKVEYSETYHMYCSEEPAASDLNMGQMYSPVQSH</sequence>
<feature type="compositionally biased region" description="Polar residues" evidence="1">
    <location>
        <begin position="38"/>
        <end position="53"/>
    </location>
</feature>
<dbReference type="AlphaFoldDB" id="A0AAN8D2K2"/>
<accession>A0AAN8D2K2</accession>
<keyword evidence="4" id="KW-1185">Reference proteome</keyword>
<evidence type="ECO:0000313" key="4">
    <source>
        <dbReference type="Proteomes" id="UP001335648"/>
    </source>
</evidence>
<comment type="caution">
    <text evidence="3">The sequence shown here is derived from an EMBL/GenBank/DDBJ whole genome shotgun (WGS) entry which is preliminary data.</text>
</comment>
<gene>
    <name evidence="3" type="ORF">CesoFtcFv8_002364</name>
</gene>
<keyword evidence="2" id="KW-0472">Membrane</keyword>
<feature type="transmembrane region" description="Helical" evidence="2">
    <location>
        <begin position="85"/>
        <end position="107"/>
    </location>
</feature>
<keyword evidence="2" id="KW-0812">Transmembrane</keyword>
<proteinExistence type="predicted"/>
<dbReference type="Proteomes" id="UP001335648">
    <property type="component" value="Unassembled WGS sequence"/>
</dbReference>
<reference evidence="3 4" key="1">
    <citation type="journal article" date="2023" name="Mol. Biol. Evol.">
        <title>Genomics of Secondarily Temperate Adaptation in the Only Non-Antarctic Icefish.</title>
        <authorList>
            <person name="Rivera-Colon A.G."/>
            <person name="Rayamajhi N."/>
            <person name="Minhas B.F."/>
            <person name="Madrigal G."/>
            <person name="Bilyk K.T."/>
            <person name="Yoon V."/>
            <person name="Hune M."/>
            <person name="Gregory S."/>
            <person name="Cheng C.H.C."/>
            <person name="Catchen J.M."/>
        </authorList>
    </citation>
    <scope>NUCLEOTIDE SEQUENCE [LARGE SCALE GENOMIC DNA]</scope>
    <source>
        <strain evidence="3">JC2023a</strain>
    </source>
</reference>
<feature type="transmembrane region" description="Helical" evidence="2">
    <location>
        <begin position="235"/>
        <end position="256"/>
    </location>
</feature>
<dbReference type="EMBL" id="JAULUE010002047">
    <property type="protein sequence ID" value="KAK5912498.1"/>
    <property type="molecule type" value="Genomic_DNA"/>
</dbReference>
<organism evidence="3 4">
    <name type="scientific">Champsocephalus esox</name>
    <name type="common">pike icefish</name>
    <dbReference type="NCBI Taxonomy" id="159716"/>
    <lineage>
        <taxon>Eukaryota</taxon>
        <taxon>Metazoa</taxon>
        <taxon>Chordata</taxon>
        <taxon>Craniata</taxon>
        <taxon>Vertebrata</taxon>
        <taxon>Euteleostomi</taxon>
        <taxon>Actinopterygii</taxon>
        <taxon>Neopterygii</taxon>
        <taxon>Teleostei</taxon>
        <taxon>Neoteleostei</taxon>
        <taxon>Acanthomorphata</taxon>
        <taxon>Eupercaria</taxon>
        <taxon>Perciformes</taxon>
        <taxon>Notothenioidei</taxon>
        <taxon>Channichthyidae</taxon>
        <taxon>Champsocephalus</taxon>
    </lineage>
</organism>
<name>A0AAN8D2K2_9TELE</name>
<evidence type="ECO:0000313" key="3">
    <source>
        <dbReference type="EMBL" id="KAK5912498.1"/>
    </source>
</evidence>
<evidence type="ECO:0000256" key="1">
    <source>
        <dbReference type="SAM" id="MobiDB-lite"/>
    </source>
</evidence>
<protein>
    <submittedName>
        <fullName evidence="3">Uncharacterized protein</fullName>
    </submittedName>
</protein>
<keyword evidence="2" id="KW-1133">Transmembrane helix</keyword>